<comment type="caution">
    <text evidence="11">The sequence shown here is derived from an EMBL/GenBank/DDBJ whole genome shotgun (WGS) entry which is preliminary data.</text>
</comment>
<keyword evidence="2" id="KW-0285">Flavoprotein</keyword>
<dbReference type="InterPro" id="IPR001041">
    <property type="entry name" value="2Fe-2S_ferredoxin-type"/>
</dbReference>
<keyword evidence="6 11" id="KW-0560">Oxidoreductase</keyword>
<dbReference type="InterPro" id="IPR039261">
    <property type="entry name" value="FNR_nucleotide-bd"/>
</dbReference>
<dbReference type="PANTHER" id="PTHR47354:SF1">
    <property type="entry name" value="CARNITINE MONOOXYGENASE REDUCTASE SUBUNIT"/>
    <property type="match status" value="1"/>
</dbReference>
<dbReference type="STRING" id="1232683.ADIMK_1349"/>
<dbReference type="InterPro" id="IPR017938">
    <property type="entry name" value="Riboflavin_synthase-like_b-brl"/>
</dbReference>
<dbReference type="RefSeq" id="WP_036185438.1">
    <property type="nucleotide sequence ID" value="NZ_JMQN01000016.1"/>
</dbReference>
<dbReference type="InterPro" id="IPR054582">
    <property type="entry name" value="DmmA-like_N"/>
</dbReference>
<dbReference type="Gene3D" id="2.40.30.10">
    <property type="entry name" value="Translation factors"/>
    <property type="match status" value="1"/>
</dbReference>
<evidence type="ECO:0000256" key="5">
    <source>
        <dbReference type="ARBA" id="ARBA00022723"/>
    </source>
</evidence>
<name>A0A081G0Z0_9GAMM</name>
<dbReference type="PROSITE" id="PS51085">
    <property type="entry name" value="2FE2S_FER_2"/>
    <property type="match status" value="1"/>
</dbReference>
<dbReference type="EMBL" id="JMQN01000016">
    <property type="protein sequence ID" value="KEA64445.1"/>
    <property type="molecule type" value="Genomic_DNA"/>
</dbReference>
<evidence type="ECO:0000256" key="6">
    <source>
        <dbReference type="ARBA" id="ARBA00023002"/>
    </source>
</evidence>
<evidence type="ECO:0000256" key="1">
    <source>
        <dbReference type="ARBA" id="ARBA00001917"/>
    </source>
</evidence>
<gene>
    <name evidence="11" type="ORF">ADIMK_1349</name>
</gene>
<evidence type="ECO:0000313" key="11">
    <source>
        <dbReference type="EMBL" id="KEA64445.1"/>
    </source>
</evidence>
<dbReference type="PROSITE" id="PS51384">
    <property type="entry name" value="FAD_FR"/>
    <property type="match status" value="1"/>
</dbReference>
<dbReference type="InterPro" id="IPR006058">
    <property type="entry name" value="2Fe2S_fd_BS"/>
</dbReference>
<dbReference type="Proteomes" id="UP000028252">
    <property type="component" value="Unassembled WGS sequence"/>
</dbReference>
<keyword evidence="4" id="KW-0001">2Fe-2S</keyword>
<evidence type="ECO:0000256" key="7">
    <source>
        <dbReference type="ARBA" id="ARBA00023004"/>
    </source>
</evidence>
<dbReference type="CDD" id="cd06185">
    <property type="entry name" value="PDR_like"/>
    <property type="match status" value="1"/>
</dbReference>
<organism evidence="11 12">
    <name type="scientific">Marinobacterium lacunae</name>
    <dbReference type="NCBI Taxonomy" id="1232683"/>
    <lineage>
        <taxon>Bacteria</taxon>
        <taxon>Pseudomonadati</taxon>
        <taxon>Pseudomonadota</taxon>
        <taxon>Gammaproteobacteria</taxon>
        <taxon>Oceanospirillales</taxon>
        <taxon>Oceanospirillaceae</taxon>
        <taxon>Marinobacterium</taxon>
    </lineage>
</organism>
<keyword evidence="7" id="KW-0408">Iron</keyword>
<evidence type="ECO:0000256" key="4">
    <source>
        <dbReference type="ARBA" id="ARBA00022714"/>
    </source>
</evidence>
<dbReference type="PATRIC" id="fig|1232683.4.peg.1329"/>
<dbReference type="InterPro" id="IPR012675">
    <property type="entry name" value="Beta-grasp_dom_sf"/>
</dbReference>
<keyword evidence="5" id="KW-0479">Metal-binding</keyword>
<dbReference type="SUPFAM" id="SSF54292">
    <property type="entry name" value="2Fe-2S ferredoxin-like"/>
    <property type="match status" value="1"/>
</dbReference>
<comment type="cofactor">
    <cofactor evidence="1">
        <name>FMN</name>
        <dbReference type="ChEBI" id="CHEBI:58210"/>
    </cofactor>
</comment>
<dbReference type="AlphaFoldDB" id="A0A081G0Z0"/>
<sequence length="316" mass="34086">MLELLVSDKQQVAADIFAFTLSAVDGQVLPDAEPGANLPIQVTLPDGQLAWREYSLVARAIGATTYQIAVLRVADGRGGSLWMHQLEIGQPVSAKAPVNAFTLVPQAKEYLLIAGGIGITPLLSMARHLHQQHARFQIHYAARSTQAMAFADEVRAFGSSAYLYQDDQVSMRTALPQLLDSYSAGRHLYVCGPQSLISAVVAMAGAQGWPSEAVHYELFQGALVLNSDKPFELVLEQSGIKLTVGSDQTILEAMIAAGVEPLYDCARGECGMCTTTVLKGTPDHRDHYLSAREQEKGDQICLCVSRARSASLTIEA</sequence>
<dbReference type="GO" id="GO:0016491">
    <property type="term" value="F:oxidoreductase activity"/>
    <property type="evidence" value="ECO:0007669"/>
    <property type="project" value="UniProtKB-KW"/>
</dbReference>
<dbReference type="eggNOG" id="COG1018">
    <property type="taxonomic scope" value="Bacteria"/>
</dbReference>
<dbReference type="EC" id="1.14.13.-" evidence="11"/>
<reference evidence="11 12" key="1">
    <citation type="submission" date="2014-04" db="EMBL/GenBank/DDBJ databases">
        <title>Marinobacterium kochiensis sp. nov., isolated from sediment sample collected from Kochi backwaters in Kerala, India.</title>
        <authorList>
            <person name="Singh A."/>
            <person name="Pinnaka A.K."/>
        </authorList>
    </citation>
    <scope>NUCLEOTIDE SEQUENCE [LARGE SCALE GENOMIC DNA]</scope>
    <source>
        <strain evidence="11 12">AK27</strain>
    </source>
</reference>
<dbReference type="InterPro" id="IPR017927">
    <property type="entry name" value="FAD-bd_FR_type"/>
</dbReference>
<dbReference type="Gene3D" id="3.10.20.30">
    <property type="match status" value="1"/>
</dbReference>
<dbReference type="InterPro" id="IPR050415">
    <property type="entry name" value="MRET"/>
</dbReference>
<feature type="domain" description="FAD-binding FR-type" evidence="10">
    <location>
        <begin position="1"/>
        <end position="104"/>
    </location>
</feature>
<accession>A0A081G0Z0</accession>
<dbReference type="SUPFAM" id="SSF63380">
    <property type="entry name" value="Riboflavin synthase domain-like"/>
    <property type="match status" value="1"/>
</dbReference>
<protein>
    <submittedName>
        <fullName evidence="11">Flavodoxin reductases (Ferredoxin-NADPH reductases) family 1</fullName>
        <ecNumber evidence="11">1.14.13.-</ecNumber>
    </submittedName>
</protein>
<evidence type="ECO:0000256" key="8">
    <source>
        <dbReference type="ARBA" id="ARBA00023014"/>
    </source>
</evidence>
<feature type="domain" description="2Fe-2S ferredoxin-type" evidence="9">
    <location>
        <begin position="229"/>
        <end position="316"/>
    </location>
</feature>
<proteinExistence type="predicted"/>
<dbReference type="SUPFAM" id="SSF52343">
    <property type="entry name" value="Ferredoxin reductase-like, C-terminal NADP-linked domain"/>
    <property type="match status" value="1"/>
</dbReference>
<dbReference type="GO" id="GO:0046872">
    <property type="term" value="F:metal ion binding"/>
    <property type="evidence" value="ECO:0007669"/>
    <property type="project" value="UniProtKB-KW"/>
</dbReference>
<dbReference type="InterPro" id="IPR036010">
    <property type="entry name" value="2Fe-2S_ferredoxin-like_sf"/>
</dbReference>
<evidence type="ECO:0000259" key="10">
    <source>
        <dbReference type="PROSITE" id="PS51384"/>
    </source>
</evidence>
<evidence type="ECO:0000259" key="9">
    <source>
        <dbReference type="PROSITE" id="PS51085"/>
    </source>
</evidence>
<dbReference type="OrthoDB" id="4258484at2"/>
<dbReference type="Pfam" id="PF00111">
    <property type="entry name" value="Fer2"/>
    <property type="match status" value="1"/>
</dbReference>
<evidence type="ECO:0000256" key="3">
    <source>
        <dbReference type="ARBA" id="ARBA00022643"/>
    </source>
</evidence>
<evidence type="ECO:0000256" key="2">
    <source>
        <dbReference type="ARBA" id="ARBA00022630"/>
    </source>
</evidence>
<dbReference type="PROSITE" id="PS00197">
    <property type="entry name" value="2FE2S_FER_1"/>
    <property type="match status" value="1"/>
</dbReference>
<keyword evidence="8" id="KW-0411">Iron-sulfur</keyword>
<dbReference type="PRINTS" id="PR00409">
    <property type="entry name" value="PHDIOXRDTASE"/>
</dbReference>
<dbReference type="GO" id="GO:0051537">
    <property type="term" value="F:2 iron, 2 sulfur cluster binding"/>
    <property type="evidence" value="ECO:0007669"/>
    <property type="project" value="UniProtKB-KW"/>
</dbReference>
<dbReference type="Pfam" id="PF22290">
    <property type="entry name" value="DmmA-like_N"/>
    <property type="match status" value="1"/>
</dbReference>
<dbReference type="Gene3D" id="3.40.50.80">
    <property type="entry name" value="Nucleotide-binding domain of ferredoxin-NADP reductase (FNR) module"/>
    <property type="match status" value="1"/>
</dbReference>
<keyword evidence="3" id="KW-0288">FMN</keyword>
<dbReference type="CDD" id="cd00207">
    <property type="entry name" value="fer2"/>
    <property type="match status" value="1"/>
</dbReference>
<dbReference type="PANTHER" id="PTHR47354">
    <property type="entry name" value="NADH OXIDOREDUCTASE HCR"/>
    <property type="match status" value="1"/>
</dbReference>
<keyword evidence="12" id="KW-1185">Reference proteome</keyword>
<evidence type="ECO:0000313" key="12">
    <source>
        <dbReference type="Proteomes" id="UP000028252"/>
    </source>
</evidence>